<name>G4TYF8_SERID</name>
<evidence type="ECO:0000313" key="2">
    <source>
        <dbReference type="Proteomes" id="UP000007148"/>
    </source>
</evidence>
<dbReference type="HOGENOM" id="CLU_184662_0_0_1"/>
<evidence type="ECO:0000313" key="1">
    <source>
        <dbReference type="EMBL" id="CCA76351.1"/>
    </source>
</evidence>
<organism evidence="1 2">
    <name type="scientific">Serendipita indica (strain DSM 11827)</name>
    <name type="common">Root endophyte fungus</name>
    <name type="synonym">Piriformospora indica</name>
    <dbReference type="NCBI Taxonomy" id="1109443"/>
    <lineage>
        <taxon>Eukaryota</taxon>
        <taxon>Fungi</taxon>
        <taxon>Dikarya</taxon>
        <taxon>Basidiomycota</taxon>
        <taxon>Agaricomycotina</taxon>
        <taxon>Agaricomycetes</taxon>
        <taxon>Sebacinales</taxon>
        <taxon>Serendipitaceae</taxon>
        <taxon>Serendipita</taxon>
    </lineage>
</organism>
<dbReference type="OrthoDB" id="3017409at2759"/>
<proteinExistence type="predicted"/>
<keyword evidence="2" id="KW-1185">Reference proteome</keyword>
<comment type="caution">
    <text evidence="1">The sequence shown here is derived from an EMBL/GenBank/DDBJ whole genome shotgun (WGS) entry which is preliminary data.</text>
</comment>
<reference evidence="1 2" key="1">
    <citation type="journal article" date="2011" name="PLoS Pathog.">
        <title>Endophytic Life Strategies Decoded by Genome and Transcriptome Analyses of the Mutualistic Root Symbiont Piriformospora indica.</title>
        <authorList>
            <person name="Zuccaro A."/>
            <person name="Lahrmann U."/>
            <person name="Guldener U."/>
            <person name="Langen G."/>
            <person name="Pfiffi S."/>
            <person name="Biedenkopf D."/>
            <person name="Wong P."/>
            <person name="Samans B."/>
            <person name="Grimm C."/>
            <person name="Basiewicz M."/>
            <person name="Murat C."/>
            <person name="Martin F."/>
            <person name="Kogel K.H."/>
        </authorList>
    </citation>
    <scope>NUCLEOTIDE SEQUENCE [LARGE SCALE GENOMIC DNA]</scope>
    <source>
        <strain evidence="1 2">DSM 11827</strain>
    </source>
</reference>
<dbReference type="EMBL" id="CAFZ01000711">
    <property type="protein sequence ID" value="CCA76351.1"/>
    <property type="molecule type" value="Genomic_DNA"/>
</dbReference>
<accession>G4TYF8</accession>
<dbReference type="Proteomes" id="UP000007148">
    <property type="component" value="Unassembled WGS sequence"/>
</dbReference>
<dbReference type="AlphaFoldDB" id="G4TYF8"/>
<dbReference type="InParanoid" id="G4TYF8"/>
<gene>
    <name evidence="1" type="ORF">PIIN_11804</name>
</gene>
<protein>
    <submittedName>
        <fullName evidence="1">Uncharacterized protein</fullName>
    </submittedName>
</protein>
<sequence length="95" mass="10649">MDPPLNPPLRIDVQSVEPASSWSVERTVDAFLSEYRARDGDAAVTAQMEKFIKALAEENRARKKTTSLIKKGAFESTTIILTDQNIYIRYTASTI</sequence>